<comment type="caution">
    <text evidence="7">The sequence shown here is derived from an EMBL/GenBank/DDBJ whole genome shotgun (WGS) entry which is preliminary data.</text>
</comment>
<evidence type="ECO:0000256" key="2">
    <source>
        <dbReference type="ARBA" id="ARBA00023015"/>
    </source>
</evidence>
<feature type="transmembrane region" description="Helical" evidence="6">
    <location>
        <begin position="87"/>
        <end position="105"/>
    </location>
</feature>
<proteinExistence type="predicted"/>
<dbReference type="InterPro" id="IPR015300">
    <property type="entry name" value="DNA-bd_pseudobarrel_sf"/>
</dbReference>
<keyword evidence="2" id="KW-0805">Transcription regulation</keyword>
<dbReference type="AlphaFoldDB" id="A0A392MLH5"/>
<evidence type="ECO:0000256" key="1">
    <source>
        <dbReference type="ARBA" id="ARBA00004123"/>
    </source>
</evidence>
<dbReference type="Proteomes" id="UP000265520">
    <property type="component" value="Unassembled WGS sequence"/>
</dbReference>
<keyword evidence="5" id="KW-0539">Nucleus</keyword>
<dbReference type="SUPFAM" id="SSF101936">
    <property type="entry name" value="DNA-binding pseudobarrel domain"/>
    <property type="match status" value="1"/>
</dbReference>
<dbReference type="GO" id="GO:0003677">
    <property type="term" value="F:DNA binding"/>
    <property type="evidence" value="ECO:0007669"/>
    <property type="project" value="UniProtKB-KW"/>
</dbReference>
<evidence type="ECO:0000256" key="6">
    <source>
        <dbReference type="SAM" id="Phobius"/>
    </source>
</evidence>
<keyword evidence="4" id="KW-0804">Transcription</keyword>
<dbReference type="EMBL" id="LXQA010013393">
    <property type="protein sequence ID" value="MCH88043.1"/>
    <property type="molecule type" value="Genomic_DNA"/>
</dbReference>
<keyword evidence="8" id="KW-1185">Reference proteome</keyword>
<accession>A0A392MLH5</accession>
<keyword evidence="3" id="KW-0238">DNA-binding</keyword>
<keyword evidence="6" id="KW-1133">Transmembrane helix</keyword>
<sequence>MIAINHWYDKLHSDVHSYAMMTRTCYMEYDPMNSRGIVPGIYARCIGPVIGNTVFFQDIILNQIQVVVERNKSEIYFTHGWSRLRDFYIGSGAWLTLLFINPFVFHMKIRDITGIEITYPVKTPPCRLLEKTLTAADVASGTLLDNNPRTSCDICKVHRLVDDVIVKFGVTEASDNRTVYFKLSPCLGVRTTLHAPSTAGNRK</sequence>
<evidence type="ECO:0000313" key="8">
    <source>
        <dbReference type="Proteomes" id="UP000265520"/>
    </source>
</evidence>
<keyword evidence="6" id="KW-0472">Membrane</keyword>
<dbReference type="GO" id="GO:0005634">
    <property type="term" value="C:nucleus"/>
    <property type="evidence" value="ECO:0007669"/>
    <property type="project" value="UniProtKB-SubCell"/>
</dbReference>
<evidence type="ECO:0000313" key="7">
    <source>
        <dbReference type="EMBL" id="MCH88043.1"/>
    </source>
</evidence>
<evidence type="ECO:0000256" key="5">
    <source>
        <dbReference type="ARBA" id="ARBA00023242"/>
    </source>
</evidence>
<evidence type="ECO:0000256" key="4">
    <source>
        <dbReference type="ARBA" id="ARBA00023163"/>
    </source>
</evidence>
<protein>
    <submittedName>
        <fullName evidence="7">Uncharacterized protein</fullName>
    </submittedName>
</protein>
<evidence type="ECO:0000256" key="3">
    <source>
        <dbReference type="ARBA" id="ARBA00023125"/>
    </source>
</evidence>
<organism evidence="7 8">
    <name type="scientific">Trifolium medium</name>
    <dbReference type="NCBI Taxonomy" id="97028"/>
    <lineage>
        <taxon>Eukaryota</taxon>
        <taxon>Viridiplantae</taxon>
        <taxon>Streptophyta</taxon>
        <taxon>Embryophyta</taxon>
        <taxon>Tracheophyta</taxon>
        <taxon>Spermatophyta</taxon>
        <taxon>Magnoliopsida</taxon>
        <taxon>eudicotyledons</taxon>
        <taxon>Gunneridae</taxon>
        <taxon>Pentapetalae</taxon>
        <taxon>rosids</taxon>
        <taxon>fabids</taxon>
        <taxon>Fabales</taxon>
        <taxon>Fabaceae</taxon>
        <taxon>Papilionoideae</taxon>
        <taxon>50 kb inversion clade</taxon>
        <taxon>NPAAA clade</taxon>
        <taxon>Hologalegina</taxon>
        <taxon>IRL clade</taxon>
        <taxon>Trifolieae</taxon>
        <taxon>Trifolium</taxon>
    </lineage>
</organism>
<gene>
    <name evidence="7" type="ORF">A2U01_0008924</name>
</gene>
<keyword evidence="6" id="KW-0812">Transmembrane</keyword>
<name>A0A392MLH5_9FABA</name>
<reference evidence="7 8" key="1">
    <citation type="journal article" date="2018" name="Front. Plant Sci.">
        <title>Red Clover (Trifolium pratense) and Zigzag Clover (T. medium) - A Picture of Genomic Similarities and Differences.</title>
        <authorList>
            <person name="Dluhosova J."/>
            <person name="Istvanek J."/>
            <person name="Nedelnik J."/>
            <person name="Repkova J."/>
        </authorList>
    </citation>
    <scope>NUCLEOTIDE SEQUENCE [LARGE SCALE GENOMIC DNA]</scope>
    <source>
        <strain evidence="8">cv. 10/8</strain>
        <tissue evidence="7">Leaf</tissue>
    </source>
</reference>
<feature type="non-terminal residue" evidence="7">
    <location>
        <position position="203"/>
    </location>
</feature>
<comment type="subcellular location">
    <subcellularLocation>
        <location evidence="1">Nucleus</location>
    </subcellularLocation>
</comment>